<feature type="non-terminal residue" evidence="2">
    <location>
        <position position="1"/>
    </location>
</feature>
<keyword evidence="3" id="KW-1185">Reference proteome</keyword>
<name>A0ABD0K691_9CAEN</name>
<feature type="non-terminal residue" evidence="2">
    <location>
        <position position="531"/>
    </location>
</feature>
<accession>A0ABD0K691</accession>
<dbReference type="EMBL" id="JACVVK020000246">
    <property type="protein sequence ID" value="KAK7482378.1"/>
    <property type="molecule type" value="Genomic_DNA"/>
</dbReference>
<dbReference type="InterPro" id="IPR013783">
    <property type="entry name" value="Ig-like_fold"/>
</dbReference>
<proteinExistence type="predicted"/>
<evidence type="ECO:0000256" key="1">
    <source>
        <dbReference type="SAM" id="MobiDB-lite"/>
    </source>
</evidence>
<dbReference type="SUPFAM" id="SSF48726">
    <property type="entry name" value="Immunoglobulin"/>
    <property type="match status" value="1"/>
</dbReference>
<organism evidence="2 3">
    <name type="scientific">Batillaria attramentaria</name>
    <dbReference type="NCBI Taxonomy" id="370345"/>
    <lineage>
        <taxon>Eukaryota</taxon>
        <taxon>Metazoa</taxon>
        <taxon>Spiralia</taxon>
        <taxon>Lophotrochozoa</taxon>
        <taxon>Mollusca</taxon>
        <taxon>Gastropoda</taxon>
        <taxon>Caenogastropoda</taxon>
        <taxon>Sorbeoconcha</taxon>
        <taxon>Cerithioidea</taxon>
        <taxon>Batillariidae</taxon>
        <taxon>Batillaria</taxon>
    </lineage>
</organism>
<feature type="region of interest" description="Disordered" evidence="1">
    <location>
        <begin position="1"/>
        <end position="22"/>
    </location>
</feature>
<protein>
    <recommendedName>
        <fullName evidence="4">Ig-like domain-containing protein</fullName>
    </recommendedName>
</protein>
<dbReference type="InterPro" id="IPR036179">
    <property type="entry name" value="Ig-like_dom_sf"/>
</dbReference>
<evidence type="ECO:0000313" key="3">
    <source>
        <dbReference type="Proteomes" id="UP001519460"/>
    </source>
</evidence>
<dbReference type="AlphaFoldDB" id="A0ABD0K691"/>
<dbReference type="Gene3D" id="2.60.40.10">
    <property type="entry name" value="Immunoglobulins"/>
    <property type="match status" value="1"/>
</dbReference>
<evidence type="ECO:0000313" key="2">
    <source>
        <dbReference type="EMBL" id="KAK7482378.1"/>
    </source>
</evidence>
<gene>
    <name evidence="2" type="ORF">BaRGS_00026397</name>
</gene>
<evidence type="ECO:0008006" key="4">
    <source>
        <dbReference type="Google" id="ProtNLM"/>
    </source>
</evidence>
<sequence>IAIPNLRPLPETTKDAPLSAAAPDPQAMYGVTPITHLTQCKGDNSALYATSGVVPVKSVYVYRGWDTLASNSIPATGILKGRLEVAGNGSVTLTDLRPEDAGLYTIEVIKEDSTKIFALTAVHLAEPPATNDGIMGRLHVQRVSLPGNQGTVRLTCGRFTNLGFPPADVIWQDPEGRVLASTGQAGGVFHVDLAPGSPTGNYSCLLYCGASLSCCLPPHSPLLQHAQIHVDSTTTPNVERAMTKTGQDMAVAMAAVVSDLLQEKLEDRMNDTLTDLGMVLADQNQRSRDAVDEKFEDWKTEFRQMYTEELVDFQARLEERTYGNLSQVQASLELVKQELDATQGLFRMDDNSILAFRLTAGTDSSAYGRYTSVGYNDDHPMVHAGWNCGCRSVDGILPCNRHYRSRFLDLWPSSLIDTVKVTVYEHGKEMAYVEFNGRGSTYLDWFSPDRVVSSSWTDLLSEPHNYFSIAGYSQSSPRISRSFFINRNYNGCPGDRGWLVVVDYAPDVCSWGQGSPTPIILYSRLSTESTI</sequence>
<reference evidence="2 3" key="1">
    <citation type="journal article" date="2023" name="Sci. Data">
        <title>Genome assembly of the Korean intertidal mud-creeper Batillaria attramentaria.</title>
        <authorList>
            <person name="Patra A.K."/>
            <person name="Ho P.T."/>
            <person name="Jun S."/>
            <person name="Lee S.J."/>
            <person name="Kim Y."/>
            <person name="Won Y.J."/>
        </authorList>
    </citation>
    <scope>NUCLEOTIDE SEQUENCE [LARGE SCALE GENOMIC DNA]</scope>
    <source>
        <strain evidence="2">Wonlab-2016</strain>
    </source>
</reference>
<dbReference type="Proteomes" id="UP001519460">
    <property type="component" value="Unassembled WGS sequence"/>
</dbReference>
<comment type="caution">
    <text evidence="2">The sequence shown here is derived from an EMBL/GenBank/DDBJ whole genome shotgun (WGS) entry which is preliminary data.</text>
</comment>